<protein>
    <submittedName>
        <fullName evidence="1">Uncharacterized protein</fullName>
    </submittedName>
</protein>
<evidence type="ECO:0000313" key="1">
    <source>
        <dbReference type="EnsemblMetazoa" id="AALB014730-PA"/>
    </source>
</evidence>
<name>A0A182FYP5_ANOAL</name>
<organism evidence="1 2">
    <name type="scientific">Anopheles albimanus</name>
    <name type="common">New world malaria mosquito</name>
    <dbReference type="NCBI Taxonomy" id="7167"/>
    <lineage>
        <taxon>Eukaryota</taxon>
        <taxon>Metazoa</taxon>
        <taxon>Ecdysozoa</taxon>
        <taxon>Arthropoda</taxon>
        <taxon>Hexapoda</taxon>
        <taxon>Insecta</taxon>
        <taxon>Pterygota</taxon>
        <taxon>Neoptera</taxon>
        <taxon>Endopterygota</taxon>
        <taxon>Diptera</taxon>
        <taxon>Nematocera</taxon>
        <taxon>Culicoidea</taxon>
        <taxon>Culicidae</taxon>
        <taxon>Anophelinae</taxon>
        <taxon>Anopheles</taxon>
    </lineage>
</organism>
<proteinExistence type="predicted"/>
<dbReference type="AlphaFoldDB" id="A0A182FYP5"/>
<reference evidence="1 2" key="1">
    <citation type="journal article" date="2017" name="G3 (Bethesda)">
        <title>The Physical Genome Mapping of Anopheles albimanus Corrected Scaffold Misassemblies and Identified Interarm Rearrangements in Genus Anopheles.</title>
        <authorList>
            <person name="Artemov G.N."/>
            <person name="Peery A.N."/>
            <person name="Jiang X."/>
            <person name="Tu Z."/>
            <person name="Stegniy V.N."/>
            <person name="Sharakhova M.V."/>
            <person name="Sharakhov I.V."/>
        </authorList>
    </citation>
    <scope>NUCLEOTIDE SEQUENCE [LARGE SCALE GENOMIC DNA]</scope>
    <source>
        <strain evidence="1 2">ALBI9_A</strain>
    </source>
</reference>
<dbReference type="Proteomes" id="UP000069272">
    <property type="component" value="Chromosome 2L"/>
</dbReference>
<dbReference type="EnsemblMetazoa" id="AALB014730-RA">
    <property type="protein sequence ID" value="AALB014730-PA"/>
    <property type="gene ID" value="AALB014730"/>
</dbReference>
<dbReference type="VEuPathDB" id="VectorBase:AALB014730"/>
<reference evidence="1" key="2">
    <citation type="submission" date="2022-08" db="UniProtKB">
        <authorList>
            <consortium name="EnsemblMetazoa"/>
        </authorList>
    </citation>
    <scope>IDENTIFICATION</scope>
    <source>
        <strain evidence="1">STECLA/ALBI9_A</strain>
    </source>
</reference>
<evidence type="ECO:0000313" key="2">
    <source>
        <dbReference type="Proteomes" id="UP000069272"/>
    </source>
</evidence>
<sequence length="42" mass="4606">MITGSASPMKCNERTYDVPGAPIVLANIRSIRVRVIDFDAID</sequence>
<accession>A0A182FYP5</accession>
<keyword evidence="2" id="KW-1185">Reference proteome</keyword>